<name>A0ACB5THF5_CANBO</name>
<gene>
    <name evidence="1" type="ORF">Cboi01_000083600</name>
</gene>
<accession>A0ACB5THF5</accession>
<organism evidence="1 2">
    <name type="scientific">Candida boidinii</name>
    <name type="common">Yeast</name>
    <dbReference type="NCBI Taxonomy" id="5477"/>
    <lineage>
        <taxon>Eukaryota</taxon>
        <taxon>Fungi</taxon>
        <taxon>Dikarya</taxon>
        <taxon>Ascomycota</taxon>
        <taxon>Saccharomycotina</taxon>
        <taxon>Pichiomycetes</taxon>
        <taxon>Pichiales</taxon>
        <taxon>Pichiaceae</taxon>
        <taxon>Ogataea</taxon>
        <taxon>Ogataea/Candida clade</taxon>
    </lineage>
</organism>
<comment type="caution">
    <text evidence="1">The sequence shown here is derived from an EMBL/GenBank/DDBJ whole genome shotgun (WGS) entry which is preliminary data.</text>
</comment>
<protein>
    <submittedName>
        <fullName evidence="1">Unnamed protein product</fullName>
    </submittedName>
</protein>
<dbReference type="Proteomes" id="UP001165101">
    <property type="component" value="Unassembled WGS sequence"/>
</dbReference>
<evidence type="ECO:0000313" key="2">
    <source>
        <dbReference type="Proteomes" id="UP001165101"/>
    </source>
</evidence>
<keyword evidence="2" id="KW-1185">Reference proteome</keyword>
<reference evidence="1" key="1">
    <citation type="submission" date="2023-04" db="EMBL/GenBank/DDBJ databases">
        <title>Candida boidinii NBRC 1967.</title>
        <authorList>
            <person name="Ichikawa N."/>
            <person name="Sato H."/>
            <person name="Tonouchi N."/>
        </authorList>
    </citation>
    <scope>NUCLEOTIDE SEQUENCE</scope>
    <source>
        <strain evidence="1">NBRC 1967</strain>
    </source>
</reference>
<evidence type="ECO:0000313" key="1">
    <source>
        <dbReference type="EMBL" id="GME88318.1"/>
    </source>
</evidence>
<dbReference type="EMBL" id="BSXV01000260">
    <property type="protein sequence ID" value="GME88318.1"/>
    <property type="molecule type" value="Genomic_DNA"/>
</dbReference>
<proteinExistence type="predicted"/>
<sequence>MSSMNEIDPSLIASLDDASKQEVAQYIQVESSKAKIQNSVTNFTDMCFKKCITNVNTGELLPQEDTCINDCVNRFLDVNIKIVQMLQSLQK</sequence>